<dbReference type="GO" id="GO:0051607">
    <property type="term" value="P:defense response to virus"/>
    <property type="evidence" value="ECO:0007669"/>
    <property type="project" value="InterPro"/>
</dbReference>
<dbReference type="PANTHER" id="PTHR46602:SF1">
    <property type="entry name" value="PROTEIN SUPPRESSOR OF GENE SILENCING 3"/>
    <property type="match status" value="1"/>
</dbReference>
<reference evidence="2" key="1">
    <citation type="submission" date="2018-01" db="EMBL/GenBank/DDBJ databases">
        <authorList>
            <person name="Mao J.F."/>
        </authorList>
    </citation>
    <scope>NUCLEOTIDE SEQUENCE</scope>
    <source>
        <strain evidence="2">Huo1</strain>
        <tissue evidence="2">Leaf</tissue>
    </source>
</reference>
<evidence type="ECO:0000313" key="2">
    <source>
        <dbReference type="EMBL" id="KAG6403408.1"/>
    </source>
</evidence>
<organism evidence="2">
    <name type="scientific">Salvia splendens</name>
    <name type="common">Scarlet sage</name>
    <dbReference type="NCBI Taxonomy" id="180675"/>
    <lineage>
        <taxon>Eukaryota</taxon>
        <taxon>Viridiplantae</taxon>
        <taxon>Streptophyta</taxon>
        <taxon>Embryophyta</taxon>
        <taxon>Tracheophyta</taxon>
        <taxon>Spermatophyta</taxon>
        <taxon>Magnoliopsida</taxon>
        <taxon>eudicotyledons</taxon>
        <taxon>Gunneridae</taxon>
        <taxon>Pentapetalae</taxon>
        <taxon>asterids</taxon>
        <taxon>lamiids</taxon>
        <taxon>Lamiales</taxon>
        <taxon>Lamiaceae</taxon>
        <taxon>Nepetoideae</taxon>
        <taxon>Mentheae</taxon>
        <taxon>Salviinae</taxon>
        <taxon>Salvia</taxon>
        <taxon>Salvia subgen. Calosphace</taxon>
        <taxon>core Calosphace</taxon>
    </lineage>
</organism>
<dbReference type="Proteomes" id="UP000298416">
    <property type="component" value="Unassembled WGS sequence"/>
</dbReference>
<reference evidence="2" key="2">
    <citation type="submission" date="2020-08" db="EMBL/GenBank/DDBJ databases">
        <title>Plant Genome Project.</title>
        <authorList>
            <person name="Zhang R.-G."/>
        </authorList>
    </citation>
    <scope>NUCLEOTIDE SEQUENCE</scope>
    <source>
        <strain evidence="2">Huo1</strain>
        <tissue evidence="2">Leaf</tissue>
    </source>
</reference>
<keyword evidence="3" id="KW-1185">Reference proteome</keyword>
<dbReference type="InterPro" id="IPR044287">
    <property type="entry name" value="SGS3"/>
</dbReference>
<comment type="caution">
    <text evidence="2">The sequence shown here is derived from an EMBL/GenBank/DDBJ whole genome shotgun (WGS) entry which is preliminary data.</text>
</comment>
<name>A0A8X8ZG56_SALSN</name>
<dbReference type="GO" id="GO:0031047">
    <property type="term" value="P:regulatory ncRNA-mediated gene silencing"/>
    <property type="evidence" value="ECO:0007669"/>
    <property type="project" value="InterPro"/>
</dbReference>
<dbReference type="PANTHER" id="PTHR46602">
    <property type="entry name" value="PROTEIN SUPPRESSOR OF GENE SILENCING 3"/>
    <property type="match status" value="1"/>
</dbReference>
<dbReference type="EMBL" id="PNBA02000013">
    <property type="protein sequence ID" value="KAG6403408.1"/>
    <property type="molecule type" value="Genomic_DNA"/>
</dbReference>
<evidence type="ECO:0000313" key="3">
    <source>
        <dbReference type="Proteomes" id="UP000298416"/>
    </source>
</evidence>
<proteinExistence type="predicted"/>
<feature type="coiled-coil region" evidence="1">
    <location>
        <begin position="94"/>
        <end position="121"/>
    </location>
</feature>
<accession>A0A8X8ZG56</accession>
<keyword evidence="1" id="KW-0175">Coiled coil</keyword>
<protein>
    <submittedName>
        <fullName evidence="2">Uncharacterized protein</fullName>
    </submittedName>
</protein>
<gene>
    <name evidence="2" type="ORF">SASPL_135628</name>
</gene>
<dbReference type="AlphaFoldDB" id="A0A8X8ZG56"/>
<evidence type="ECO:0000256" key="1">
    <source>
        <dbReference type="SAM" id="Coils"/>
    </source>
</evidence>
<sequence>MRNLKEGEHQQCQLVRYLGRADKDIIWPPMVVTLNTKHDKEDNDKLYEGEKVTQSGANVSSAEERLRRGEEISRFIQVQDKEMDEFVSKRDKLMKAHEERRSELKRKHMAEEIELEKEVDEEFNKLIGESM</sequence>